<reference evidence="2" key="1">
    <citation type="journal article" date="2019" name="Int. J. Syst. Evol. Microbiol.">
        <title>The Global Catalogue of Microorganisms (GCM) 10K type strain sequencing project: providing services to taxonomists for standard genome sequencing and annotation.</title>
        <authorList>
            <consortium name="The Broad Institute Genomics Platform"/>
            <consortium name="The Broad Institute Genome Sequencing Center for Infectious Disease"/>
            <person name="Wu L."/>
            <person name="Ma J."/>
        </authorList>
    </citation>
    <scope>NUCLEOTIDE SEQUENCE [LARGE SCALE GENOMIC DNA]</scope>
    <source>
        <strain evidence="2">JCM 16702</strain>
    </source>
</reference>
<dbReference type="EMBL" id="BAAAZG010000047">
    <property type="protein sequence ID" value="GAA4091780.1"/>
    <property type="molecule type" value="Genomic_DNA"/>
</dbReference>
<proteinExistence type="predicted"/>
<organism evidence="1 2">
    <name type="scientific">Actinomadura miaoliensis</name>
    <dbReference type="NCBI Taxonomy" id="430685"/>
    <lineage>
        <taxon>Bacteria</taxon>
        <taxon>Bacillati</taxon>
        <taxon>Actinomycetota</taxon>
        <taxon>Actinomycetes</taxon>
        <taxon>Streptosporangiales</taxon>
        <taxon>Thermomonosporaceae</taxon>
        <taxon>Actinomadura</taxon>
    </lineage>
</organism>
<gene>
    <name evidence="1" type="ORF">GCM10022214_61330</name>
</gene>
<evidence type="ECO:0008006" key="3">
    <source>
        <dbReference type="Google" id="ProtNLM"/>
    </source>
</evidence>
<evidence type="ECO:0000313" key="2">
    <source>
        <dbReference type="Proteomes" id="UP001500683"/>
    </source>
</evidence>
<evidence type="ECO:0000313" key="1">
    <source>
        <dbReference type="EMBL" id="GAA4091780.1"/>
    </source>
</evidence>
<accession>A0ABP7WLR3</accession>
<protein>
    <recommendedName>
        <fullName evidence="3">DUF4178 domain-containing protein</fullName>
    </recommendedName>
</protein>
<dbReference type="Proteomes" id="UP001500683">
    <property type="component" value="Unassembled WGS sequence"/>
</dbReference>
<keyword evidence="2" id="KW-1185">Reference proteome</keyword>
<comment type="caution">
    <text evidence="1">The sequence shown here is derived from an EMBL/GenBank/DDBJ whole genome shotgun (WGS) entry which is preliminary data.</text>
</comment>
<sequence length="220" mass="24985">MRGRGLLPGRCDVCRGWTRGAHEFPGSFLMVNTSAGERVAVSRRICGGCWQRHLDLEPAREEERRRHGKRVDGYRRWLEKAPNRVPAAPDMTPDPVEQHWTPLATPPRPGQEPAGRPFEDLVLERTVWSGAGTEHWVMEIDVAAADLALHESRGAGQFLQGPSLDDELEVGPRRGHRDALRMLYGFDGGTRLEYRGSVFRVDSDRILVEWKLHETYDLSR</sequence>
<name>A0ABP7WLR3_9ACTN</name>